<evidence type="ECO:0000313" key="7">
    <source>
        <dbReference type="Proteomes" id="UP000288168"/>
    </source>
</evidence>
<dbReference type="InterPro" id="IPR036291">
    <property type="entry name" value="NAD(P)-bd_dom_sf"/>
</dbReference>
<evidence type="ECO:0000256" key="1">
    <source>
        <dbReference type="ARBA" id="ARBA00022857"/>
    </source>
</evidence>
<reference evidence="6 7" key="1">
    <citation type="submission" date="2017-06" db="EMBL/GenBank/DDBJ databases">
        <title>Comparative genomic analysis of Ambrosia Fusariam Clade fungi.</title>
        <authorList>
            <person name="Stajich J.E."/>
            <person name="Carrillo J."/>
            <person name="Kijimoto T."/>
            <person name="Eskalen A."/>
            <person name="O'Donnell K."/>
            <person name="Kasson M."/>
        </authorList>
    </citation>
    <scope>NUCLEOTIDE SEQUENCE [LARGE SCALE GENOMIC DNA]</scope>
    <source>
        <strain evidence="6 7">NRRL62584</strain>
    </source>
</reference>
<dbReference type="Gene3D" id="1.25.40.10">
    <property type="entry name" value="Tetratricopeptide repeat domain"/>
    <property type="match status" value="1"/>
</dbReference>
<evidence type="ECO:0008006" key="8">
    <source>
        <dbReference type="Google" id="ProtNLM"/>
    </source>
</evidence>
<dbReference type="OrthoDB" id="9991317at2759"/>
<keyword evidence="1" id="KW-0521">NADP</keyword>
<dbReference type="CDD" id="cd05259">
    <property type="entry name" value="PCBER_SDR_a"/>
    <property type="match status" value="1"/>
</dbReference>
<dbReference type="Gene3D" id="3.90.25.10">
    <property type="entry name" value="UDP-galactose 4-epimerase, domain 1"/>
    <property type="match status" value="1"/>
</dbReference>
<organism evidence="6 7">
    <name type="scientific">Fusarium duplospermum</name>
    <dbReference type="NCBI Taxonomy" id="1325734"/>
    <lineage>
        <taxon>Eukaryota</taxon>
        <taxon>Fungi</taxon>
        <taxon>Dikarya</taxon>
        <taxon>Ascomycota</taxon>
        <taxon>Pezizomycotina</taxon>
        <taxon>Sordariomycetes</taxon>
        <taxon>Hypocreomycetidae</taxon>
        <taxon>Hypocreales</taxon>
        <taxon>Nectriaceae</taxon>
        <taxon>Fusarium</taxon>
        <taxon>Fusarium solani species complex</taxon>
    </lineage>
</organism>
<dbReference type="InterPro" id="IPR011990">
    <property type="entry name" value="TPR-like_helical_dom_sf"/>
</dbReference>
<dbReference type="InterPro" id="IPR024983">
    <property type="entry name" value="CHAT_dom"/>
</dbReference>
<dbReference type="InterPro" id="IPR008030">
    <property type="entry name" value="NmrA-like"/>
</dbReference>
<dbReference type="PANTHER" id="PTHR47706">
    <property type="entry name" value="NMRA-LIKE FAMILY PROTEIN"/>
    <property type="match status" value="1"/>
</dbReference>
<dbReference type="GO" id="GO:0016491">
    <property type="term" value="F:oxidoreductase activity"/>
    <property type="evidence" value="ECO:0007669"/>
    <property type="project" value="UniProtKB-KW"/>
</dbReference>
<dbReference type="SUPFAM" id="SSF48452">
    <property type="entry name" value="TPR-like"/>
    <property type="match status" value="1"/>
</dbReference>
<dbReference type="EMBL" id="NKCI01000283">
    <property type="protein sequence ID" value="RSL44717.1"/>
    <property type="molecule type" value="Genomic_DNA"/>
</dbReference>
<feature type="compositionally biased region" description="Basic and acidic residues" evidence="3">
    <location>
        <begin position="372"/>
        <end position="387"/>
    </location>
</feature>
<protein>
    <recommendedName>
        <fullName evidence="8">CHAT domain-containing protein</fullName>
    </recommendedName>
</protein>
<gene>
    <name evidence="6" type="ORF">CEP54_014570</name>
</gene>
<sequence length="1065" mass="118064">MATVERPMGVDPDDPYERALYLNQLGEQLNSKYSTTGSTSHLDQAIEALQEAVNAAPLDHPNRAEFLRNLSNWLHDRYLRKRSMSDLESSVLIMRDSLDATLDSDSHRPIAFDNLAVVLMNRYRGKGVKWDLDEAIDLSRQAVAACPTNDPIRAGLLDNLSVHLGYMHWRGGFRSDIEPILEEAISVAREAIRVSPEGHPSLAGRWKNLGTHLGHKYLSTESSTELEECIQCHLAALNQRQSPTLNRISAAREGLAYLADVPDWQRAYEASSAAVSLFPKLIFRSLHHSDRLHMLGQVAGLASDAAATALNAGKDLSVALRLLEEGRGVLSQSMEEMRSDLGSLRVQHPHFADELTRIRNALDDPQQEQQPDDPRRPWQIESQRRQEADEQLEDLLRRIRKEPGFEDYLLPPSEAEMRDAAKNGPIVVINMSQFRCDAIIVEPHQLRLLPLSKLSLLNVEDLYGMRSIDATPVPLRQGSVSAGNFNLWESFLEQNEWDGTRPEPGYTNPQKEPQDALGSQKILSWLWEAVTEPILSALGFNETPTDDNWPHVWWIPTGMLSKFPVHAAGKYTSGPSETVLDRVRSSYSSSIKSLIQGRRRQAATSGSRHALLAAMERTTGITGTLPFATRELSMVRKLCESMSLNPIEPQLQKKDVLPHLHNCTIFHFAGHGKTDSDDPLNSKLLLNDWQSDPFTVGSLLDEKLHDNPPFLAYLSACETGRIDNERFSDENIHLVSGCQLAGFRHVIGTLWEVEDESCVHVARITYKTIKEDGMTDESAGGKLGTLVLQAFLSSPTFKVTVLSRPTSTNTFPDGVQVIRSDYSPSSLVGAFRGQDAVVSLVGRDGYAEQRKLIDAALEAGVKRFIPSEYGNNSADPRVRALAPILEGKKAKVDFLKQHEDNLSWTVLITGAFFDWALQTGFLGFNLKACTALVYDKGVVPFSTSTLPQISRAIVAVLENPAVAANQYVYVESFTVTQNQILAALENATGESWKVENQSFGPLVADAKERFQNGDLSAARVLNLAAGLANWEDGPDGDWSTQPGGSWNERLGLEKEDLVEVVGKLV</sequence>
<dbReference type="Proteomes" id="UP000288168">
    <property type="component" value="Unassembled WGS sequence"/>
</dbReference>
<dbReference type="InterPro" id="IPR045312">
    <property type="entry name" value="PCBER-like"/>
</dbReference>
<feature type="domain" description="NmrA-like" evidence="4">
    <location>
        <begin position="779"/>
        <end position="993"/>
    </location>
</feature>
<dbReference type="PANTHER" id="PTHR47706:SF10">
    <property type="entry name" value="NMRA-LIKE DOMAIN-CONTAINING PROTEIN"/>
    <property type="match status" value="1"/>
</dbReference>
<evidence type="ECO:0000259" key="4">
    <source>
        <dbReference type="Pfam" id="PF05368"/>
    </source>
</evidence>
<feature type="region of interest" description="Disordered" evidence="3">
    <location>
        <begin position="363"/>
        <end position="387"/>
    </location>
</feature>
<dbReference type="Pfam" id="PF12770">
    <property type="entry name" value="CHAT"/>
    <property type="match status" value="1"/>
</dbReference>
<dbReference type="Gene3D" id="3.40.50.720">
    <property type="entry name" value="NAD(P)-binding Rossmann-like Domain"/>
    <property type="match status" value="1"/>
</dbReference>
<evidence type="ECO:0000256" key="3">
    <source>
        <dbReference type="SAM" id="MobiDB-lite"/>
    </source>
</evidence>
<keyword evidence="2" id="KW-0560">Oxidoreductase</keyword>
<feature type="domain" description="CHAT" evidence="5">
    <location>
        <begin position="520"/>
        <end position="771"/>
    </location>
</feature>
<dbReference type="InterPro" id="IPR051609">
    <property type="entry name" value="NmrA/Isoflavone_reductase-like"/>
</dbReference>
<evidence type="ECO:0000313" key="6">
    <source>
        <dbReference type="EMBL" id="RSL44717.1"/>
    </source>
</evidence>
<keyword evidence="7" id="KW-1185">Reference proteome</keyword>
<dbReference type="Pfam" id="PF05368">
    <property type="entry name" value="NmrA"/>
    <property type="match status" value="1"/>
</dbReference>
<name>A0A428NVG4_9HYPO</name>
<evidence type="ECO:0000259" key="5">
    <source>
        <dbReference type="Pfam" id="PF12770"/>
    </source>
</evidence>
<proteinExistence type="predicted"/>
<dbReference type="AlphaFoldDB" id="A0A428NVG4"/>
<comment type="caution">
    <text evidence="6">The sequence shown here is derived from an EMBL/GenBank/DDBJ whole genome shotgun (WGS) entry which is preliminary data.</text>
</comment>
<dbReference type="SUPFAM" id="SSF51735">
    <property type="entry name" value="NAD(P)-binding Rossmann-fold domains"/>
    <property type="match status" value="1"/>
</dbReference>
<evidence type="ECO:0000256" key="2">
    <source>
        <dbReference type="ARBA" id="ARBA00023002"/>
    </source>
</evidence>
<accession>A0A428NVG4</accession>